<feature type="region of interest" description="Disordered" evidence="1">
    <location>
        <begin position="83"/>
        <end position="103"/>
    </location>
</feature>
<sequence length="186" mass="20656">MRGTGGGPAMITKFDPIESENIEILGPRVEGLPSEFGGDASNNTDPTQASGSGDDLLLRVVENVQFDVIENDFINDQLGQDSINKENVPKKSDVGDWSEYSPDMLRTKKPTALQVPKSKISGKSKKCEPATNISQWVAAKSAVEDCRKKFLEETHTLQLQRAREKHSVELRLMQEKAALEMKHMEE</sequence>
<protein>
    <submittedName>
        <fullName evidence="2">Uncharacterized protein</fullName>
    </submittedName>
</protein>
<evidence type="ECO:0000313" key="3">
    <source>
        <dbReference type="Proteomes" id="UP001566132"/>
    </source>
</evidence>
<gene>
    <name evidence="2" type="ORF">ABEB36_015124</name>
</gene>
<dbReference type="EMBL" id="JBDJPC010000015">
    <property type="protein sequence ID" value="KAL1488166.1"/>
    <property type="molecule type" value="Genomic_DNA"/>
</dbReference>
<dbReference type="AlphaFoldDB" id="A0ABD1E0G1"/>
<keyword evidence="3" id="KW-1185">Reference proteome</keyword>
<reference evidence="2 3" key="1">
    <citation type="submission" date="2024-05" db="EMBL/GenBank/DDBJ databases">
        <title>Genetic variation in Jamaican populations of the coffee berry borer (Hypothenemus hampei).</title>
        <authorList>
            <person name="Errbii M."/>
            <person name="Myrie A."/>
        </authorList>
    </citation>
    <scope>NUCLEOTIDE SEQUENCE [LARGE SCALE GENOMIC DNA]</scope>
    <source>
        <strain evidence="2">JA-Hopewell-2020-01-JO</strain>
        <tissue evidence="2">Whole body</tissue>
    </source>
</reference>
<evidence type="ECO:0000256" key="1">
    <source>
        <dbReference type="SAM" id="MobiDB-lite"/>
    </source>
</evidence>
<comment type="caution">
    <text evidence="2">The sequence shown here is derived from an EMBL/GenBank/DDBJ whole genome shotgun (WGS) entry which is preliminary data.</text>
</comment>
<organism evidence="2 3">
    <name type="scientific">Hypothenemus hampei</name>
    <name type="common">Coffee berry borer</name>
    <dbReference type="NCBI Taxonomy" id="57062"/>
    <lineage>
        <taxon>Eukaryota</taxon>
        <taxon>Metazoa</taxon>
        <taxon>Ecdysozoa</taxon>
        <taxon>Arthropoda</taxon>
        <taxon>Hexapoda</taxon>
        <taxon>Insecta</taxon>
        <taxon>Pterygota</taxon>
        <taxon>Neoptera</taxon>
        <taxon>Endopterygota</taxon>
        <taxon>Coleoptera</taxon>
        <taxon>Polyphaga</taxon>
        <taxon>Cucujiformia</taxon>
        <taxon>Curculionidae</taxon>
        <taxon>Scolytinae</taxon>
        <taxon>Hypothenemus</taxon>
    </lineage>
</organism>
<evidence type="ECO:0000313" key="2">
    <source>
        <dbReference type="EMBL" id="KAL1488166.1"/>
    </source>
</evidence>
<feature type="compositionally biased region" description="Basic and acidic residues" evidence="1">
    <location>
        <begin position="83"/>
        <end position="94"/>
    </location>
</feature>
<feature type="compositionally biased region" description="Polar residues" evidence="1">
    <location>
        <begin position="40"/>
        <end position="51"/>
    </location>
</feature>
<proteinExistence type="predicted"/>
<name>A0ABD1E0G1_HYPHA</name>
<accession>A0ABD1E0G1</accession>
<feature type="region of interest" description="Disordered" evidence="1">
    <location>
        <begin position="29"/>
        <end position="53"/>
    </location>
</feature>
<dbReference type="Proteomes" id="UP001566132">
    <property type="component" value="Unassembled WGS sequence"/>
</dbReference>